<feature type="compositionally biased region" description="Polar residues" evidence="1">
    <location>
        <begin position="52"/>
        <end position="67"/>
    </location>
</feature>
<dbReference type="eggNOG" id="KOG4106">
    <property type="taxonomic scope" value="Eukaryota"/>
</dbReference>
<feature type="compositionally biased region" description="Basic and acidic residues" evidence="1">
    <location>
        <begin position="68"/>
        <end position="78"/>
    </location>
</feature>
<dbReference type="OMA" id="ISFRCHN"/>
<feature type="compositionally biased region" description="Basic and acidic residues" evidence="1">
    <location>
        <begin position="287"/>
        <end position="309"/>
    </location>
</feature>
<feature type="region of interest" description="Disordered" evidence="1">
    <location>
        <begin position="52"/>
        <end position="92"/>
    </location>
</feature>
<dbReference type="InterPro" id="IPR029281">
    <property type="entry name" value="FAM194_C"/>
</dbReference>
<dbReference type="GeneID" id="6752622"/>
<sequence length="1186" mass="134792">MGDKTIYFFDQIDPRKDRIRQRKSTVDLPPSLRQGYARAAELIKRAQINQASVHSSGDNNNQSSPSKEINKAPTEDTSKPTNEVKGNDWRTSKGYFTGENGLKFAELPVIPTEQYVQVGLANKNEKYDLRNIEEEDTQRFLLEEAKFAFPGVLVQISKLLNLFHDQNIIIQIPDDLRKQLFYTFNQLSKDAVYSKREWQTAIYRDLALGQKEEAENAKEAESHGKKRSKAKYSRQSRINSEDSTKDDKNKEVLKSSLVTNNTNNNNINRKSMKDNEGSPKTVTISDRGTRLSTTRDRTRSFGNKPDYRRIATSGGRPLPRMIGEEAESEAGHGSITIATNNVIYFSMQSRWCHENGWIQYSNIKGKEPEQESVAEWLKARLTRMINQRNQMLDGAKARGEDGPFAIRFYGEARDRALLRLGRPTKRKILEENKRQKFWTRLPDGCQTAFYPTGKIAVLQANSGLGKPGQGCYSFIYDDNEEHSLIGYSVPSGKGCCYKSNKEFKFIWNDQNYTLFDDLNEHLVLRCHSSTHITLQYSNEHEVIKFNLGLVTSARKPPEHLSDLGYLKTNLQFSSDTAAASRKPQLNQTGGTNTISPPTSPTSGKKKSKNRGSSNDSIEPTRSLTRKKTLTRMGSEFLKDEPIFDEKYKDLIKKFPELLRMGVETRADRELYRLRRKIRTIVDDWLEYYRFATDISSPFMNFNPNPAINSTHPRSKSAHHKFRVATTVSKIVNLFSKSKFSKFVSNSNSFDNINTDALRVPRSCSAPPIPKRLQSLIRPKSAPLKKLISKSDTKLAETNNAAKNETDAADSEAVTIRLEGDHGVKIIEARPSSPLSANLQPRNRLNSPINLDPRLPSILEDGSVINSEIMARRSITPSIACPIMIRSSLLGQAQEQCRCSPHKIPYVSDLEFDEFINKQTYPGQLLIINVVSSMFPVANKDKEMLERIYYSMNRNRTMPCQQARRDIFRLLKYDMVSATKGCDHSVPILLKRHHVIPGMFLMYNHGRLIFADHILNGYSSEKKDFMKQVIICRKLALEKRYLPQDFKFALERGKKGTRAPWGGDMGTENFAHWNNIFKPKSVKGSFSHLPRIPSALSSTDSDTVTIPQGKGTTISATKFITVSLSYDDEILAHLRKKMAQSEFQTSRQSPLREVSSKPDKNQKERPETQLSTARKSIHSLNAAKIRT</sequence>
<feature type="compositionally biased region" description="Low complexity" evidence="1">
    <location>
        <begin position="588"/>
        <end position="602"/>
    </location>
</feature>
<accession>B3RUS8</accession>
<dbReference type="KEGG" id="tad:TRIADDRAFT_55398"/>
<dbReference type="HOGENOM" id="CLU_296459_0_0_1"/>
<feature type="compositionally biased region" description="Basic residues" evidence="1">
    <location>
        <begin position="224"/>
        <end position="234"/>
    </location>
</feature>
<dbReference type="CTD" id="6752622"/>
<evidence type="ECO:0000313" key="3">
    <source>
        <dbReference type="EMBL" id="EDV25376.1"/>
    </source>
</evidence>
<organism evidence="3 4">
    <name type="scientific">Trichoplax adhaerens</name>
    <name type="common">Trichoplax reptans</name>
    <dbReference type="NCBI Taxonomy" id="10228"/>
    <lineage>
        <taxon>Eukaryota</taxon>
        <taxon>Metazoa</taxon>
        <taxon>Placozoa</taxon>
        <taxon>Uniplacotomia</taxon>
        <taxon>Trichoplacea</taxon>
        <taxon>Trichoplacidae</taxon>
        <taxon>Trichoplax</taxon>
    </lineage>
</organism>
<dbReference type="AlphaFoldDB" id="B3RUS8"/>
<gene>
    <name evidence="3" type="ORF">TRIADDRAFT_55398</name>
</gene>
<feature type="domain" description="FAM194 C-terminal" evidence="2">
    <location>
        <begin position="432"/>
        <end position="510"/>
    </location>
</feature>
<reference evidence="3 4" key="1">
    <citation type="journal article" date="2008" name="Nature">
        <title>The Trichoplax genome and the nature of placozoans.</title>
        <authorList>
            <person name="Srivastava M."/>
            <person name="Begovic E."/>
            <person name="Chapman J."/>
            <person name="Putnam N.H."/>
            <person name="Hellsten U."/>
            <person name="Kawashima T."/>
            <person name="Kuo A."/>
            <person name="Mitros T."/>
            <person name="Salamov A."/>
            <person name="Carpenter M.L."/>
            <person name="Signorovitch A.Y."/>
            <person name="Moreno M.A."/>
            <person name="Kamm K."/>
            <person name="Grimwood J."/>
            <person name="Schmutz J."/>
            <person name="Shapiro H."/>
            <person name="Grigoriev I.V."/>
            <person name="Buss L.W."/>
            <person name="Schierwater B."/>
            <person name="Dellaporta S.L."/>
            <person name="Rokhsar D.S."/>
        </authorList>
    </citation>
    <scope>NUCLEOTIDE SEQUENCE [LARGE SCALE GENOMIC DNA]</scope>
    <source>
        <strain evidence="3 4">Grell-BS-1999</strain>
    </source>
</reference>
<dbReference type="OrthoDB" id="6351677at2759"/>
<feature type="region of interest" description="Disordered" evidence="1">
    <location>
        <begin position="576"/>
        <end position="625"/>
    </location>
</feature>
<feature type="compositionally biased region" description="Polar residues" evidence="1">
    <location>
        <begin position="576"/>
        <end position="587"/>
    </location>
</feature>
<keyword evidence="4" id="KW-1185">Reference proteome</keyword>
<dbReference type="STRING" id="10228.B3RUS8"/>
<dbReference type="EMBL" id="DS985244">
    <property type="protein sequence ID" value="EDV25376.1"/>
    <property type="molecule type" value="Genomic_DNA"/>
</dbReference>
<protein>
    <recommendedName>
        <fullName evidence="2">FAM194 C-terminal domain-containing protein</fullName>
    </recommendedName>
</protein>
<feature type="region of interest" description="Disordered" evidence="1">
    <location>
        <begin position="1140"/>
        <end position="1186"/>
    </location>
</feature>
<dbReference type="InParanoid" id="B3RUS8"/>
<dbReference type="Pfam" id="PF14977">
    <property type="entry name" value="FAM194"/>
    <property type="match status" value="1"/>
</dbReference>
<dbReference type="Proteomes" id="UP000009022">
    <property type="component" value="Unassembled WGS sequence"/>
</dbReference>
<proteinExistence type="predicted"/>
<feature type="compositionally biased region" description="Low complexity" evidence="1">
    <location>
        <begin position="259"/>
        <end position="268"/>
    </location>
</feature>
<evidence type="ECO:0000259" key="2">
    <source>
        <dbReference type="Pfam" id="PF14977"/>
    </source>
</evidence>
<name>B3RUS8_TRIAD</name>
<evidence type="ECO:0000313" key="4">
    <source>
        <dbReference type="Proteomes" id="UP000009022"/>
    </source>
</evidence>
<dbReference type="PANTHER" id="PTHR23093">
    <property type="entry name" value="SIMILAR TO CHROMOSOME 3 OPEN READING FRAME 20"/>
    <property type="match status" value="1"/>
</dbReference>
<dbReference type="RefSeq" id="XP_002111409.1">
    <property type="nucleotide sequence ID" value="XM_002111373.1"/>
</dbReference>
<feature type="compositionally biased region" description="Basic and acidic residues" evidence="1">
    <location>
        <begin position="214"/>
        <end position="223"/>
    </location>
</feature>
<feature type="region of interest" description="Disordered" evidence="1">
    <location>
        <begin position="214"/>
        <end position="320"/>
    </location>
</feature>
<feature type="compositionally biased region" description="Basic and acidic residues" evidence="1">
    <location>
        <begin position="1153"/>
        <end position="1166"/>
    </location>
</feature>
<evidence type="ECO:0000256" key="1">
    <source>
        <dbReference type="SAM" id="MobiDB-lite"/>
    </source>
</evidence>
<dbReference type="PANTHER" id="PTHR23093:SF16">
    <property type="entry name" value="FAM194 C-TERMINAL DOMAIN-CONTAINING PROTEIN"/>
    <property type="match status" value="1"/>
</dbReference>
<feature type="compositionally biased region" description="Basic and acidic residues" evidence="1">
    <location>
        <begin position="239"/>
        <end position="253"/>
    </location>
</feature>